<accession>A0A2K1R2F4</accession>
<keyword evidence="1" id="KW-0694">RNA-binding</keyword>
<proteinExistence type="predicted"/>
<dbReference type="InterPro" id="IPR012677">
    <property type="entry name" value="Nucleotide-bd_a/b_plait_sf"/>
</dbReference>
<gene>
    <name evidence="4" type="ORF">CAC42_1253</name>
</gene>
<dbReference type="GO" id="GO:0003723">
    <property type="term" value="F:RNA binding"/>
    <property type="evidence" value="ECO:0007669"/>
    <property type="project" value="UniProtKB-UniRule"/>
</dbReference>
<dbReference type="SUPFAM" id="SSF54928">
    <property type="entry name" value="RNA-binding domain, RBD"/>
    <property type="match status" value="1"/>
</dbReference>
<keyword evidence="5" id="KW-1185">Reference proteome</keyword>
<dbReference type="EMBL" id="NKHZ01000011">
    <property type="protein sequence ID" value="PNS21474.1"/>
    <property type="molecule type" value="Genomic_DNA"/>
</dbReference>
<dbReference type="PROSITE" id="PS50102">
    <property type="entry name" value="RRM"/>
    <property type="match status" value="1"/>
</dbReference>
<evidence type="ECO:0000259" key="3">
    <source>
        <dbReference type="PROSITE" id="PS50102"/>
    </source>
</evidence>
<dbReference type="Proteomes" id="UP000243797">
    <property type="component" value="Unassembled WGS sequence"/>
</dbReference>
<dbReference type="InterPro" id="IPR000504">
    <property type="entry name" value="RRM_dom"/>
</dbReference>
<evidence type="ECO:0000313" key="5">
    <source>
        <dbReference type="Proteomes" id="UP000243797"/>
    </source>
</evidence>
<feature type="region of interest" description="Disordered" evidence="2">
    <location>
        <begin position="129"/>
        <end position="148"/>
    </location>
</feature>
<dbReference type="AlphaFoldDB" id="A0A2K1R2F4"/>
<dbReference type="Gene3D" id="3.30.70.330">
    <property type="match status" value="1"/>
</dbReference>
<dbReference type="InterPro" id="IPR035979">
    <property type="entry name" value="RBD_domain_sf"/>
</dbReference>
<evidence type="ECO:0000256" key="2">
    <source>
        <dbReference type="SAM" id="MobiDB-lite"/>
    </source>
</evidence>
<name>A0A2K1R2F4_9PEZI</name>
<sequence>MSRRSHHGAKTSPADVYCLVYLNLPRRHDWRVVKEDCIRNGWKIKGKVWTGEVAHRNVAMVDLCSHQDALHMFDHWRSHPIDGIAAELCLFRILEGRAFIEKYVSYLEATQLQSVWHVCRRDLDGRINGSHSINGEGSTTISPVSPPQPMMAGPSYPPPTLSARTAQHSPNYSPPYDVHHSRMVTGVPVPAGKHLLQPHGSSVINTNAHTAFEQVTPYYLTERRTVIITELDEKFSRRDLITKIQAAGRIRRWDYQSRHRRSALIEYESADTAARALRVLDGVKLGSRRIKARIAKEGSPIDMRSELKGCQSGIAPNTARLRSISDGQESSTLTGTDSSTTDATHILGRDTLRRKTPAIANGTSRKH</sequence>
<feature type="compositionally biased region" description="Low complexity" evidence="2">
    <location>
        <begin position="330"/>
        <end position="344"/>
    </location>
</feature>
<dbReference type="OrthoDB" id="3903025at2759"/>
<feature type="region of interest" description="Disordered" evidence="2">
    <location>
        <begin position="323"/>
        <end position="367"/>
    </location>
</feature>
<dbReference type="SMART" id="SM00360">
    <property type="entry name" value="RRM"/>
    <property type="match status" value="1"/>
</dbReference>
<comment type="caution">
    <text evidence="4">The sequence shown here is derived from an EMBL/GenBank/DDBJ whole genome shotgun (WGS) entry which is preliminary data.</text>
</comment>
<dbReference type="Pfam" id="PF00076">
    <property type="entry name" value="RRM_1"/>
    <property type="match status" value="1"/>
</dbReference>
<evidence type="ECO:0000256" key="1">
    <source>
        <dbReference type="PROSITE-ProRule" id="PRU00176"/>
    </source>
</evidence>
<feature type="domain" description="RRM" evidence="3">
    <location>
        <begin position="224"/>
        <end position="297"/>
    </location>
</feature>
<organism evidence="4 5">
    <name type="scientific">Sphaceloma murrayae</name>
    <dbReference type="NCBI Taxonomy" id="2082308"/>
    <lineage>
        <taxon>Eukaryota</taxon>
        <taxon>Fungi</taxon>
        <taxon>Dikarya</taxon>
        <taxon>Ascomycota</taxon>
        <taxon>Pezizomycotina</taxon>
        <taxon>Dothideomycetes</taxon>
        <taxon>Dothideomycetidae</taxon>
        <taxon>Myriangiales</taxon>
        <taxon>Elsinoaceae</taxon>
        <taxon>Sphaceloma</taxon>
    </lineage>
</organism>
<evidence type="ECO:0000313" key="4">
    <source>
        <dbReference type="EMBL" id="PNS21474.1"/>
    </source>
</evidence>
<dbReference type="InParanoid" id="A0A2K1R2F4"/>
<feature type="compositionally biased region" description="Polar residues" evidence="2">
    <location>
        <begin position="129"/>
        <end position="143"/>
    </location>
</feature>
<protein>
    <recommendedName>
        <fullName evidence="3">RRM domain-containing protein</fullName>
    </recommendedName>
</protein>
<reference evidence="4 5" key="1">
    <citation type="submission" date="2017-06" db="EMBL/GenBank/DDBJ databases">
        <title>Draft genome sequence of a variant of Elsinoe murrayae.</title>
        <authorList>
            <person name="Cheng Q."/>
        </authorList>
    </citation>
    <scope>NUCLEOTIDE SEQUENCE [LARGE SCALE GENOMIC DNA]</scope>
    <source>
        <strain evidence="4 5">CQ-2017a</strain>
    </source>
</reference>
<dbReference type="CDD" id="cd00590">
    <property type="entry name" value="RRM_SF"/>
    <property type="match status" value="1"/>
</dbReference>